<dbReference type="EMBL" id="CP013099">
    <property type="protein sequence ID" value="ALP52121.1"/>
    <property type="molecule type" value="Genomic_DNA"/>
</dbReference>
<dbReference type="NCBIfam" id="TIGR02098">
    <property type="entry name" value="MJ0042_CXXC"/>
    <property type="match status" value="1"/>
</dbReference>
<keyword evidence="2" id="KW-1133">Transmembrane helix</keyword>
<evidence type="ECO:0000259" key="3">
    <source>
        <dbReference type="Pfam" id="PF13719"/>
    </source>
</evidence>
<dbReference type="Proteomes" id="UP000055136">
    <property type="component" value="Chromosome"/>
</dbReference>
<sequence>MYTHCPHCDTYFRITSEQLKRAHGEVRCGRCFGTFNALQHLIDEPPAKAGQSVAPPAGGAAPKAGDGSTTQRHHSQQLIEELQTQDGSSGAGKRLLWGLLALPLVLLLAAQYAFFNLDQLSQNPQLRPALTALCQVADCEVPLLRAPQQITLTERDIRSHPDTRDILLVQATMVNQAGFTQAFPVVELVLHDITGHTIAGRRFMPDEYLVDPSLDVDQGFRDNSSVTIVLELVDPGAEAVGFEFNFL</sequence>
<dbReference type="STRING" id="1748243.Tel_02605"/>
<protein>
    <recommendedName>
        <fullName evidence="3">Zinc finger/thioredoxin putative domain-containing protein</fullName>
    </recommendedName>
</protein>
<feature type="transmembrane region" description="Helical" evidence="2">
    <location>
        <begin position="95"/>
        <end position="115"/>
    </location>
</feature>
<gene>
    <name evidence="4" type="ORF">Tel_02605</name>
</gene>
<dbReference type="AlphaFoldDB" id="A0A0S2TAD5"/>
<proteinExistence type="predicted"/>
<feature type="compositionally biased region" description="Low complexity" evidence="1">
    <location>
        <begin position="54"/>
        <end position="65"/>
    </location>
</feature>
<evidence type="ECO:0000313" key="5">
    <source>
        <dbReference type="Proteomes" id="UP000055136"/>
    </source>
</evidence>
<keyword evidence="2" id="KW-0812">Transmembrane</keyword>
<keyword evidence="2" id="KW-0472">Membrane</keyword>
<accession>A0A0S2TAD5</accession>
<dbReference type="KEGG" id="tee:Tel_02605"/>
<dbReference type="Pfam" id="PF11906">
    <property type="entry name" value="DUF3426"/>
    <property type="match status" value="1"/>
</dbReference>
<dbReference type="InterPro" id="IPR021834">
    <property type="entry name" value="DUF3426"/>
</dbReference>
<feature type="region of interest" description="Disordered" evidence="1">
    <location>
        <begin position="47"/>
        <end position="77"/>
    </location>
</feature>
<evidence type="ECO:0000313" key="4">
    <source>
        <dbReference type="EMBL" id="ALP52121.1"/>
    </source>
</evidence>
<dbReference type="Pfam" id="PF13719">
    <property type="entry name" value="Zn_ribbon_5"/>
    <property type="match status" value="1"/>
</dbReference>
<keyword evidence="5" id="KW-1185">Reference proteome</keyword>
<feature type="domain" description="Zinc finger/thioredoxin putative" evidence="3">
    <location>
        <begin position="1"/>
        <end position="37"/>
    </location>
</feature>
<name>A0A0S2TAD5_9GAMM</name>
<dbReference type="InterPro" id="IPR011723">
    <property type="entry name" value="Znf/thioredoxin_put"/>
</dbReference>
<reference evidence="4" key="1">
    <citation type="submission" date="2015-10" db="EMBL/GenBank/DDBJ databases">
        <title>Description of Candidatus Tenderia electrophaga gen. nov, sp. nov., an Uncultivated Electroautotroph from a Biocathode Enrichment.</title>
        <authorList>
            <person name="Eddie B.J."/>
            <person name="Malanoski A.P."/>
            <person name="Wang Z."/>
            <person name="Hall R.J."/>
            <person name="Oh S.D."/>
            <person name="Heiner C."/>
            <person name="Lin B."/>
            <person name="Strycharz-Glaven S.M."/>
        </authorList>
    </citation>
    <scope>NUCLEOTIDE SEQUENCE [LARGE SCALE GENOMIC DNA]</scope>
    <source>
        <strain evidence="4">NRL1</strain>
    </source>
</reference>
<evidence type="ECO:0000256" key="2">
    <source>
        <dbReference type="SAM" id="Phobius"/>
    </source>
</evidence>
<evidence type="ECO:0000256" key="1">
    <source>
        <dbReference type="SAM" id="MobiDB-lite"/>
    </source>
</evidence>
<organism evidence="4 5">
    <name type="scientific">Candidatus Tenderia electrophaga</name>
    <dbReference type="NCBI Taxonomy" id="1748243"/>
    <lineage>
        <taxon>Bacteria</taxon>
        <taxon>Pseudomonadati</taxon>
        <taxon>Pseudomonadota</taxon>
        <taxon>Gammaproteobacteria</taxon>
        <taxon>Candidatus Tenderiales</taxon>
        <taxon>Candidatus Tenderiaceae</taxon>
        <taxon>Candidatus Tenderia</taxon>
    </lineage>
</organism>